<protein>
    <submittedName>
        <fullName evidence="1">Uncharacterized protein</fullName>
    </submittedName>
</protein>
<evidence type="ECO:0000313" key="1">
    <source>
        <dbReference type="EMBL" id="TCC10945.1"/>
    </source>
</evidence>
<organism evidence="1 2">
    <name type="scientific">Kribbella soli</name>
    <dbReference type="NCBI Taxonomy" id="1124743"/>
    <lineage>
        <taxon>Bacteria</taxon>
        <taxon>Bacillati</taxon>
        <taxon>Actinomycetota</taxon>
        <taxon>Actinomycetes</taxon>
        <taxon>Propionibacteriales</taxon>
        <taxon>Kribbellaceae</taxon>
        <taxon>Kribbella</taxon>
    </lineage>
</organism>
<accession>A0A4R0HI07</accession>
<dbReference type="OrthoDB" id="3830204at2"/>
<reference evidence="1 2" key="1">
    <citation type="submission" date="2019-02" db="EMBL/GenBank/DDBJ databases">
        <title>Kribbella capetownensis sp. nov. and Kribbella speibonae sp. nov., isolated from soil.</title>
        <authorList>
            <person name="Curtis S.M."/>
            <person name="Norton I."/>
            <person name="Everest G.J."/>
            <person name="Meyers P.R."/>
        </authorList>
    </citation>
    <scope>NUCLEOTIDE SEQUENCE [LARGE SCALE GENOMIC DNA]</scope>
    <source>
        <strain evidence="1 2">KCTC 29219</strain>
    </source>
</reference>
<comment type="caution">
    <text evidence="1">The sequence shown here is derived from an EMBL/GenBank/DDBJ whole genome shotgun (WGS) entry which is preliminary data.</text>
</comment>
<gene>
    <name evidence="1" type="ORF">E0H45_06520</name>
</gene>
<dbReference type="AlphaFoldDB" id="A0A4R0HI07"/>
<dbReference type="Proteomes" id="UP000292346">
    <property type="component" value="Unassembled WGS sequence"/>
</dbReference>
<dbReference type="RefSeq" id="WP_131335334.1">
    <property type="nucleotide sequence ID" value="NZ_SJJZ01000001.1"/>
</dbReference>
<keyword evidence="2" id="KW-1185">Reference proteome</keyword>
<name>A0A4R0HI07_9ACTN</name>
<proteinExistence type="predicted"/>
<evidence type="ECO:0000313" key="2">
    <source>
        <dbReference type="Proteomes" id="UP000292346"/>
    </source>
</evidence>
<sequence length="75" mass="8350">MSWQLWVLIALVAAVLVVLAALRMRHARKVFDDITELDRPTAAPPAESASVGDDLSRARARHLQAEADSRHRRHG</sequence>
<dbReference type="EMBL" id="SJJZ01000001">
    <property type="protein sequence ID" value="TCC10945.1"/>
    <property type="molecule type" value="Genomic_DNA"/>
</dbReference>